<accession>A0A073K9J9</accession>
<dbReference type="RefSeq" id="WP_033675028.1">
    <property type="nucleotide sequence ID" value="NZ_JOTM01000011.1"/>
</dbReference>
<reference evidence="1 2" key="1">
    <citation type="submission" date="2014-06" db="EMBL/GenBank/DDBJ databases">
        <title>Draft genome sequence of Bacillus gaemokensis JCM 15801 (MCCC 1A00707).</title>
        <authorList>
            <person name="Lai Q."/>
            <person name="Liu Y."/>
            <person name="Shao Z."/>
        </authorList>
    </citation>
    <scope>NUCLEOTIDE SEQUENCE [LARGE SCALE GENOMIC DNA]</scope>
    <source>
        <strain evidence="1 2">JCM 15801</strain>
    </source>
</reference>
<organism evidence="1 2">
    <name type="scientific">Bacillus gaemokensis</name>
    <dbReference type="NCBI Taxonomy" id="574375"/>
    <lineage>
        <taxon>Bacteria</taxon>
        <taxon>Bacillati</taxon>
        <taxon>Bacillota</taxon>
        <taxon>Bacilli</taxon>
        <taxon>Bacillales</taxon>
        <taxon>Bacillaceae</taxon>
        <taxon>Bacillus</taxon>
        <taxon>Bacillus cereus group</taxon>
    </lineage>
</organism>
<sequence>MKKSVQDSLLEAIDIIVGEKLSKTSYTSSHVGKVKKVNGFDCTVEVYGSDTECKLLEHMHTQIKVGDIVVVQDLYNDNTHKFVQCKIGETT</sequence>
<dbReference type="Proteomes" id="UP000027778">
    <property type="component" value="Unassembled WGS sequence"/>
</dbReference>
<gene>
    <name evidence="1" type="ORF">BAGA_05815</name>
</gene>
<proteinExistence type="predicted"/>
<comment type="caution">
    <text evidence="1">The sequence shown here is derived from an EMBL/GenBank/DDBJ whole genome shotgun (WGS) entry which is preliminary data.</text>
</comment>
<dbReference type="OrthoDB" id="2327057at2"/>
<name>A0A073K9J9_9BACI</name>
<dbReference type="EMBL" id="JOTM01000011">
    <property type="protein sequence ID" value="KEK23934.1"/>
    <property type="molecule type" value="Genomic_DNA"/>
</dbReference>
<evidence type="ECO:0000313" key="2">
    <source>
        <dbReference type="Proteomes" id="UP000027778"/>
    </source>
</evidence>
<keyword evidence="2" id="KW-1185">Reference proteome</keyword>
<evidence type="ECO:0000313" key="1">
    <source>
        <dbReference type="EMBL" id="KEK23934.1"/>
    </source>
</evidence>
<dbReference type="STRING" id="574375.AZF08_20060"/>
<protein>
    <submittedName>
        <fullName evidence="1">Uncharacterized protein</fullName>
    </submittedName>
</protein>
<dbReference type="AlphaFoldDB" id="A0A073K9J9"/>